<dbReference type="CTD" id="9824674"/>
<gene>
    <name evidence="3" type="ORF">GCK72_022555</name>
</gene>
<evidence type="ECO:0000259" key="1">
    <source>
        <dbReference type="Pfam" id="PF23047"/>
    </source>
</evidence>
<dbReference type="RefSeq" id="XP_003096678.2">
    <property type="nucleotide sequence ID" value="XM_003096630.2"/>
</dbReference>
<accession>A0A6A5FU84</accession>
<dbReference type="EMBL" id="WUAV01000006">
    <property type="protein sequence ID" value="KAF1746103.1"/>
    <property type="molecule type" value="Genomic_DNA"/>
</dbReference>
<proteinExistence type="predicted"/>
<comment type="caution">
    <text evidence="3">The sequence shown here is derived from an EMBL/GenBank/DDBJ whole genome shotgun (WGS) entry which is preliminary data.</text>
</comment>
<name>A0A6A5FU84_CAERE</name>
<feature type="domain" description="DUF7040" evidence="2">
    <location>
        <begin position="280"/>
        <end position="391"/>
    </location>
</feature>
<dbReference type="Proteomes" id="UP000483820">
    <property type="component" value="Chromosome X"/>
</dbReference>
<dbReference type="GeneID" id="9824674"/>
<evidence type="ECO:0000313" key="4">
    <source>
        <dbReference type="Proteomes" id="UP000483820"/>
    </source>
</evidence>
<evidence type="ECO:0000313" key="3">
    <source>
        <dbReference type="EMBL" id="KAF1746103.1"/>
    </source>
</evidence>
<dbReference type="InterPro" id="IPR055466">
    <property type="entry name" value="DUF7038"/>
</dbReference>
<dbReference type="InterPro" id="IPR055468">
    <property type="entry name" value="DUF7040"/>
</dbReference>
<evidence type="ECO:0000259" key="2">
    <source>
        <dbReference type="Pfam" id="PF23051"/>
    </source>
</evidence>
<dbReference type="Pfam" id="PF23051">
    <property type="entry name" value="DUF7040"/>
    <property type="match status" value="1"/>
</dbReference>
<protein>
    <submittedName>
        <fullName evidence="3">Uncharacterized protein</fullName>
    </submittedName>
</protein>
<sequence>MNIDAPNMLAGYLMEYNASHAIVFNTKELILKRGLLTHEPIPLQLATWYDFRHLKQPRQNGEQSRLENFEFFVGRQNTEVYARSWAVSPGEELPMEVREKYKGKVWAPYFGLLNDTNGMFERKFGKGGIGSIVVRYVNRSNEVFELEQVDDRQYNFQAPNRPAPWNQPALSNYYDAFPSRLDKVCARSCARFALCVCDGAVNYAQNKNHHGSTEACARLVSSSLGVIRSCYEAEIGNWYQHSVNDQKESKHNLYMRSNAYNLQQIEPPLPTEVVDCGNDVEVTATFIFDHNHFEEEWSHEITDWEERKTGIQPKVIFYNVYLGKVRIPKHLAIQVIKLVESLQRDCYERLKTDPITVIVKVRLFDNYLKRNNKNPGNELYVVTSVVDVEYLE</sequence>
<dbReference type="Pfam" id="PF23047">
    <property type="entry name" value="DUF7038"/>
    <property type="match status" value="1"/>
</dbReference>
<dbReference type="KEGG" id="crq:GCK72_022555"/>
<reference evidence="3 4" key="1">
    <citation type="submission" date="2019-12" db="EMBL/GenBank/DDBJ databases">
        <title>Chromosome-level assembly of the Caenorhabditis remanei genome.</title>
        <authorList>
            <person name="Teterina A.A."/>
            <person name="Willis J.H."/>
            <person name="Phillips P.C."/>
        </authorList>
    </citation>
    <scope>NUCLEOTIDE SEQUENCE [LARGE SCALE GENOMIC DNA]</scope>
    <source>
        <strain evidence="3 4">PX506</strain>
        <tissue evidence="3">Whole organism</tissue>
    </source>
</reference>
<organism evidence="3 4">
    <name type="scientific">Caenorhabditis remanei</name>
    <name type="common">Caenorhabditis vulgaris</name>
    <dbReference type="NCBI Taxonomy" id="31234"/>
    <lineage>
        <taxon>Eukaryota</taxon>
        <taxon>Metazoa</taxon>
        <taxon>Ecdysozoa</taxon>
        <taxon>Nematoda</taxon>
        <taxon>Chromadorea</taxon>
        <taxon>Rhabditida</taxon>
        <taxon>Rhabditina</taxon>
        <taxon>Rhabditomorpha</taxon>
        <taxon>Rhabditoidea</taxon>
        <taxon>Rhabditidae</taxon>
        <taxon>Peloderinae</taxon>
        <taxon>Caenorhabditis</taxon>
    </lineage>
</organism>
<feature type="domain" description="DUF7038" evidence="1">
    <location>
        <begin position="77"/>
        <end position="167"/>
    </location>
</feature>
<dbReference type="AlphaFoldDB" id="A0A6A5FU84"/>